<dbReference type="KEGG" id="dci:103510511"/>
<proteinExistence type="predicted"/>
<accession>A0A1S3D376</accession>
<name>A0A1S3D376_DIACI</name>
<protein>
    <submittedName>
        <fullName evidence="3">Uncharacterized protein LOC103510511</fullName>
    </submittedName>
</protein>
<evidence type="ECO:0000313" key="2">
    <source>
        <dbReference type="Proteomes" id="UP000079169"/>
    </source>
</evidence>
<reference evidence="3" key="1">
    <citation type="submission" date="2025-08" db="UniProtKB">
        <authorList>
            <consortium name="RefSeq"/>
        </authorList>
    </citation>
    <scope>IDENTIFICATION</scope>
</reference>
<gene>
    <name evidence="3" type="primary">LOC103510511</name>
</gene>
<dbReference type="RefSeq" id="XP_008473407.1">
    <property type="nucleotide sequence ID" value="XM_008475185.3"/>
</dbReference>
<dbReference type="AlphaFoldDB" id="A0A1S3D376"/>
<sequence>MNRVAEIDLFECLSSRLLKITAGSLPIEEVVYLVPQPPQQVPRLGLEGAYLGLPVFSAHPLRDRPLFLAQSLRRERLQGGQHLARLLSLFLEQTPMPHLQRRPSQTAQAQTPQGRPPQTPSPEAAQRLHHS</sequence>
<evidence type="ECO:0000313" key="3">
    <source>
        <dbReference type="RefSeq" id="XP_008473407.1"/>
    </source>
</evidence>
<dbReference type="GeneID" id="103510511"/>
<organism evidence="2 3">
    <name type="scientific">Diaphorina citri</name>
    <name type="common">Asian citrus psyllid</name>
    <dbReference type="NCBI Taxonomy" id="121845"/>
    <lineage>
        <taxon>Eukaryota</taxon>
        <taxon>Metazoa</taxon>
        <taxon>Ecdysozoa</taxon>
        <taxon>Arthropoda</taxon>
        <taxon>Hexapoda</taxon>
        <taxon>Insecta</taxon>
        <taxon>Pterygota</taxon>
        <taxon>Neoptera</taxon>
        <taxon>Paraneoptera</taxon>
        <taxon>Hemiptera</taxon>
        <taxon>Sternorrhyncha</taxon>
        <taxon>Psylloidea</taxon>
        <taxon>Psyllidae</taxon>
        <taxon>Diaphorininae</taxon>
        <taxon>Diaphorina</taxon>
    </lineage>
</organism>
<feature type="compositionally biased region" description="Polar residues" evidence="1">
    <location>
        <begin position="102"/>
        <end position="113"/>
    </location>
</feature>
<dbReference type="Proteomes" id="UP000079169">
    <property type="component" value="Unplaced"/>
</dbReference>
<dbReference type="PaxDb" id="121845-A0A1S3D376"/>
<keyword evidence="2" id="KW-1185">Reference proteome</keyword>
<feature type="region of interest" description="Disordered" evidence="1">
    <location>
        <begin position="95"/>
        <end position="131"/>
    </location>
</feature>
<evidence type="ECO:0000256" key="1">
    <source>
        <dbReference type="SAM" id="MobiDB-lite"/>
    </source>
</evidence>